<dbReference type="Gene3D" id="3.40.50.300">
    <property type="entry name" value="P-loop containing nucleotide triphosphate hydrolases"/>
    <property type="match status" value="3"/>
</dbReference>
<proteinExistence type="predicted"/>
<dbReference type="GO" id="GO:0006139">
    <property type="term" value="P:nucleobase-containing compound metabolic process"/>
    <property type="evidence" value="ECO:0007669"/>
    <property type="project" value="InterPro"/>
</dbReference>
<evidence type="ECO:0000313" key="5">
    <source>
        <dbReference type="EMBL" id="CBY22428.1"/>
    </source>
</evidence>
<dbReference type="InterPro" id="IPR000850">
    <property type="entry name" value="Adenylat/UMP-CMP_kin"/>
</dbReference>
<feature type="region of interest" description="Disordered" evidence="4">
    <location>
        <begin position="470"/>
        <end position="492"/>
    </location>
</feature>
<feature type="compositionally biased region" description="Acidic residues" evidence="4">
    <location>
        <begin position="1211"/>
        <end position="1230"/>
    </location>
</feature>
<dbReference type="GO" id="GO:0019205">
    <property type="term" value="F:nucleobase-containing compound kinase activity"/>
    <property type="evidence" value="ECO:0007669"/>
    <property type="project" value="InterPro"/>
</dbReference>
<feature type="region of interest" description="Disordered" evidence="4">
    <location>
        <begin position="1202"/>
        <end position="1232"/>
    </location>
</feature>
<evidence type="ECO:0000256" key="1">
    <source>
        <dbReference type="ARBA" id="ARBA00022679"/>
    </source>
</evidence>
<dbReference type="SUPFAM" id="SSF52540">
    <property type="entry name" value="P-loop containing nucleoside triphosphate hydrolases"/>
    <property type="match status" value="3"/>
</dbReference>
<evidence type="ECO:0000256" key="4">
    <source>
        <dbReference type="SAM" id="MobiDB-lite"/>
    </source>
</evidence>
<evidence type="ECO:0000313" key="6">
    <source>
        <dbReference type="Proteomes" id="UP000001307"/>
    </source>
</evidence>
<dbReference type="PANTHER" id="PTHR23359">
    <property type="entry name" value="NUCLEOTIDE KINASE"/>
    <property type="match status" value="1"/>
</dbReference>
<keyword evidence="3" id="KW-0418">Kinase</keyword>
<dbReference type="OrthoDB" id="439792at2759"/>
<accession>E4WZ33</accession>
<gene>
    <name evidence="5" type="ORF">GSOID_T00013181001</name>
</gene>
<evidence type="ECO:0000256" key="3">
    <source>
        <dbReference type="ARBA" id="ARBA00022777"/>
    </source>
</evidence>
<feature type="region of interest" description="Disordered" evidence="4">
    <location>
        <begin position="722"/>
        <end position="750"/>
    </location>
</feature>
<organism evidence="5">
    <name type="scientific">Oikopleura dioica</name>
    <name type="common">Tunicate</name>
    <dbReference type="NCBI Taxonomy" id="34765"/>
    <lineage>
        <taxon>Eukaryota</taxon>
        <taxon>Metazoa</taxon>
        <taxon>Chordata</taxon>
        <taxon>Tunicata</taxon>
        <taxon>Appendicularia</taxon>
        <taxon>Copelata</taxon>
        <taxon>Oikopleuridae</taxon>
        <taxon>Oikopleura</taxon>
    </lineage>
</organism>
<dbReference type="InParanoid" id="E4WZ33"/>
<sequence>MKFIDPYTADETELRLLQSEPVSFLVLGKSKSGKSERNPLFELKKAKTRVLVNIKMNADDSTRSRSTMRYDPASGQGFNLDCALPESDAGEEEGGTGEGVGVDFKDILNNDKFVQRSEDLAEGISTDLDQFAAKILPVHEELLTSCLKSYRGTVVEVFNFSGITLPTAKENMMRQIAVLDIPRALIPIELKNIEELPEEISTDELLRSVRNFNKPSQLFRWRRSRWGRYCPVALADGELVLGSPNFALAFLGKMFFISSQERYENFKINPRKYLIPTKPNNPLRIAVTGFPESGKSTIAAELAKLFNCSIILPEELVVEEKQKANKEALAKKRAEVTELAMGMVQSTLGTDEKVEETDPRVQEIINNQMEEAVHAEGPPLPPAVYVSKIKQHVADLCESRKNASESLCNGRWIIDGFPNTKADWNAMSEEGFMPNDLIVIRSQSDGYEDLMEAHFERNQERFIEAYQTRRKAEKEEGEDTPIEPRPPLTATEFDPFRSQIRNCDSALAQLTTNIYSSETSVLQLTYSHENMGEMVKKVDSHIESRFEIQPWPWTGIDQQDEEDDSEFLGESEEDPFLANRDWGKTKNFDPVLLEDTNVLVPGDLEFQIKYKDDIFCCMDEENREKFLDAPEKYVSAEMPSTPPPIRICCVGQLGSGKSTQMAKLAKEQGIFHIDWKSFLEEKLLEKYEKRIGPSHIESNRLLAEQKLHEKEAMKTMLDAIVYPPEQNNSEENSKEEENDPEEESIKEYLESGEPIPYDTLDKLLREFWREDPYKSKGFILEGFPSSADDLRYISGSANFPDSLLVLKCEKEVTVKRLLPERLATWQAWFDLKEKRRQTIRQHKEGVRDRWIESETAIAMAEEEIEEGTDVETLEQEMRERVASKFDESFLEVEDEFPESVEEAKERLSGEMMNETALERERLNNMFDLVEQAQIPKFEITCNRKPEEAYAKIKVALEKFLPPFRAAMFERVRGISLAQAENLLKANYFQLSSFGKWDPVELTAGNAFKPLDHNEGGVSFPVIYKSYIYYLNTLENRTKFVRNPLAYVKQQISSTIPSPHYNQRIAVVGPPKSGKTTLAKRISAELGLLKVSVEDVVETLTSKFSKTVIAEQVHTILSDGGTLPDELLMIGLEKILLEPKSQIRGVVLDGFPQNKAQFDALQRRSILPLRVIELNIRDQECHRRNEHEIAVKEAYHAAVEASLIPPEKNVNDEDGEDEEFDEDDYDDEEDEHVPKEIAKPEELYAITHSKEVMTDFIKSYKESIPAVKEAYHELYRNWETLNGKVNRWKLWCVAQKFLNGSNSQLQKYMKCIKSGNLAPLDGICITPNEYNKRLGKFKNYCPVSLTLRKELVDCTKQAEKKDRNQFAVEWKGKYFRVQGQKELDLLFANPARFLETPLALPAALPAQLPAKTGKEILASGKTSFTDFCPVTYSESSCAYEGLKRPDGTFAASYKGKTYVLLTLKALDKFMRRPEDFCNLQLPAKVPPKPLPLQELPTGGYLELGTGEALTDAIDAVGNFKPKLPFISVTDSSLIFVALYLKANNKKNPLFVRQKWQAALDLFKSDCENISFLGRKMTRRYKPKEHRLPELDKRLERFFDLEKCPSYLTSMKKPPIPAKAPCKK</sequence>
<evidence type="ECO:0000256" key="2">
    <source>
        <dbReference type="ARBA" id="ARBA00022741"/>
    </source>
</evidence>
<reference evidence="5" key="1">
    <citation type="journal article" date="2010" name="Science">
        <title>Plasticity of animal genome architecture unmasked by rapid evolution of a pelagic tunicate.</title>
        <authorList>
            <person name="Denoeud F."/>
            <person name="Henriet S."/>
            <person name="Mungpakdee S."/>
            <person name="Aury J.M."/>
            <person name="Da Silva C."/>
            <person name="Brinkmann H."/>
            <person name="Mikhaleva J."/>
            <person name="Olsen L.C."/>
            <person name="Jubin C."/>
            <person name="Canestro C."/>
            <person name="Bouquet J.M."/>
            <person name="Danks G."/>
            <person name="Poulain J."/>
            <person name="Campsteijn C."/>
            <person name="Adamski M."/>
            <person name="Cross I."/>
            <person name="Yadetie F."/>
            <person name="Muffato M."/>
            <person name="Louis A."/>
            <person name="Butcher S."/>
            <person name="Tsagkogeorga G."/>
            <person name="Konrad A."/>
            <person name="Singh S."/>
            <person name="Jensen M.F."/>
            <person name="Cong E.H."/>
            <person name="Eikeseth-Otteraa H."/>
            <person name="Noel B."/>
            <person name="Anthouard V."/>
            <person name="Porcel B.M."/>
            <person name="Kachouri-Lafond R."/>
            <person name="Nishino A."/>
            <person name="Ugolini M."/>
            <person name="Chourrout P."/>
            <person name="Nishida H."/>
            <person name="Aasland R."/>
            <person name="Huzurbazar S."/>
            <person name="Westhof E."/>
            <person name="Delsuc F."/>
            <person name="Lehrach H."/>
            <person name="Reinhardt R."/>
            <person name="Weissenbach J."/>
            <person name="Roy S.W."/>
            <person name="Artiguenave F."/>
            <person name="Postlethwait J.H."/>
            <person name="Manak J.R."/>
            <person name="Thompson E.M."/>
            <person name="Jaillon O."/>
            <person name="Du Pasquier L."/>
            <person name="Boudinot P."/>
            <person name="Liberles D.A."/>
            <person name="Volff J.N."/>
            <person name="Philippe H."/>
            <person name="Lenhard B."/>
            <person name="Roest Crollius H."/>
            <person name="Wincker P."/>
            <person name="Chourrout D."/>
        </authorList>
    </citation>
    <scope>NUCLEOTIDE SEQUENCE [LARGE SCALE GENOMIC DNA]</scope>
</reference>
<protein>
    <submittedName>
        <fullName evidence="5">Uncharacterized protein</fullName>
    </submittedName>
</protein>
<dbReference type="EMBL" id="FN653019">
    <property type="protein sequence ID" value="CBY22428.1"/>
    <property type="molecule type" value="Genomic_DNA"/>
</dbReference>
<keyword evidence="2" id="KW-0547">Nucleotide-binding</keyword>
<name>E4WZ33_OIKDI</name>
<feature type="compositionally biased region" description="Acidic residues" evidence="4">
    <location>
        <begin position="733"/>
        <end position="742"/>
    </location>
</feature>
<dbReference type="GO" id="GO:0005524">
    <property type="term" value="F:ATP binding"/>
    <property type="evidence" value="ECO:0007669"/>
    <property type="project" value="InterPro"/>
</dbReference>
<dbReference type="InterPro" id="IPR027417">
    <property type="entry name" value="P-loop_NTPase"/>
</dbReference>
<keyword evidence="1" id="KW-0808">Transferase</keyword>
<dbReference type="Pfam" id="PF00406">
    <property type="entry name" value="ADK"/>
    <property type="match status" value="1"/>
</dbReference>
<dbReference type="Proteomes" id="UP000001307">
    <property type="component" value="Unassembled WGS sequence"/>
</dbReference>
<keyword evidence="6" id="KW-1185">Reference proteome</keyword>